<feature type="domain" description="Hydantoinase/oxoprolinase N-terminal" evidence="4">
    <location>
        <begin position="5"/>
        <end position="182"/>
    </location>
</feature>
<dbReference type="PANTHER" id="PTHR11365">
    <property type="entry name" value="5-OXOPROLINASE RELATED"/>
    <property type="match status" value="1"/>
</dbReference>
<dbReference type="GO" id="GO:0006749">
    <property type="term" value="P:glutathione metabolic process"/>
    <property type="evidence" value="ECO:0007669"/>
    <property type="project" value="TreeGrafter"/>
</dbReference>
<comment type="similarity">
    <text evidence="1">Belongs to the oxoprolinase family.</text>
</comment>
<feature type="domain" description="Acetophenone carboxylase-like C-terminal" evidence="5">
    <location>
        <begin position="518"/>
        <end position="675"/>
    </location>
</feature>
<dbReference type="EMBL" id="QBKN01000028">
    <property type="protein sequence ID" value="PTX41547.1"/>
    <property type="molecule type" value="Genomic_DNA"/>
</dbReference>
<dbReference type="Pfam" id="PF19278">
    <property type="entry name" value="Hydant_A_C"/>
    <property type="match status" value="1"/>
</dbReference>
<feature type="domain" description="Hydantoinase B/oxoprolinase" evidence="3">
    <location>
        <begin position="709"/>
        <end position="1224"/>
    </location>
</feature>
<dbReference type="PANTHER" id="PTHR11365:SF23">
    <property type="entry name" value="HYPOTHETICAL 5-OXOPROLINASE (EUROFUNG)-RELATED"/>
    <property type="match status" value="1"/>
</dbReference>
<dbReference type="Pfam" id="PF02538">
    <property type="entry name" value="Hydantoinase_B"/>
    <property type="match status" value="1"/>
</dbReference>
<name>A0A2T6ACK7_9RHOB</name>
<dbReference type="RefSeq" id="WP_107978253.1">
    <property type="nucleotide sequence ID" value="NZ_BMEZ01000026.1"/>
</dbReference>
<dbReference type="Proteomes" id="UP000244069">
    <property type="component" value="Unassembled WGS sequence"/>
</dbReference>
<evidence type="ECO:0000259" key="3">
    <source>
        <dbReference type="Pfam" id="PF02538"/>
    </source>
</evidence>
<evidence type="ECO:0000313" key="6">
    <source>
        <dbReference type="EMBL" id="PTX41547.1"/>
    </source>
</evidence>
<dbReference type="Pfam" id="PF01968">
    <property type="entry name" value="Hydantoinase_A"/>
    <property type="match status" value="1"/>
</dbReference>
<dbReference type="SUPFAM" id="SSF53067">
    <property type="entry name" value="Actin-like ATPase domain"/>
    <property type="match status" value="1"/>
</dbReference>
<dbReference type="AlphaFoldDB" id="A0A2T6ACK7"/>
<dbReference type="GO" id="GO:0017168">
    <property type="term" value="F:5-oxoprolinase (ATP-hydrolyzing) activity"/>
    <property type="evidence" value="ECO:0007669"/>
    <property type="project" value="TreeGrafter"/>
</dbReference>
<keyword evidence="7" id="KW-1185">Reference proteome</keyword>
<sequence length="1260" mass="132719">MSERRVGVDIGGTFTDFVLSSGASGRTALHKTLTTPSDPSVGALTGLDELLAREGLAAADLSEIVHGTTLVTNAVIERKGAKVGMLTTEGFRDTLEMGNEQRYDIYDLDLSFPDPLVSRDLRREVAGRLDALGREVTPLDEAGLLAQARALRDAGCEALAICFMHSYRNPAHELRAAGLIKAEWPDMAVSVSSAVVGEISEYPRFVTTCANAFVQPLMARYLTRFESELSARGFAGELRLMTSAGGLVPVETARALPIRLLESGPAGGALATAWFGKAAGLPDVLSFDMGGTTAKACLIEDGAPHIAPVLEAGREHRFKNGSGLPMRAPTVDMIEIGAGGGSVAAVDDVGLLKVGPSSAGAAPGPACYGKGGSEPTVTDASVLLGYYDPERFLGGRMTLDRSAAETAMEQVAGPLGLDPVQAAWGVHQTVAESMASAAQIHMVEKGRDPRRHAMIGFGGAGPAFAARVARVLGIAEVIIPPASGAASAFGFLSAPLTVDLVRSRPMDIDTALGGGIDALVGEMTAEALAELGDAGVAEKDAKLFPVLDIRLKGQLHVVGVPLPDAPTEAGLRAAFEAVYLDRYSRRPAEAPLEILSLRLRAQGPAPTLEVGTGQRATDGAKARARKVWTGDGWQVASVHDRSALVPGVEITGPAIIEEPESTTVIPLGDSVSADTAGNLRIKVKVAHEAAVKIPADLPLAEAKARLEDDPIALEIMWARLVTITEDMWQTVCRTAFSLIISESQDFGCALLDPDGETIAHSARVMPVFNITLPRAVRHILKRYPAETMREGDVYVTNDPWECAGHLFDIAVVTPVFSEGRVVALSATVGHVGDIGGTRDGLSASEVYEEGLQIPPMRLVREGEENEDLFRLMEENVREAVQVLGDVRSLVTANARGAAQVRRFLTEYGLRDLRGLAAVVQDRSEGAMRAAIAALPDGTYSSEVDFNPMGTRMTIPMSLTVAGERITVDFAGAPPQVARGGINCTMSYTQAHATYPLKCMLTPGVRGNAGCYRAFEVTAPEGSILNCRKPAAVSLRTRTGWYSSPNIFRAMSKVVPGAVRAYSGLPSVLTFWGTDEQGRDFSEMLLLGGGQGAGQGSDGRGALLWPTSAASSSIELMEQRLPVVVLEKGFVTDSGGPGAARGGMATRVRVRRREAVGAMTCQVAPEGVDLPVHGLHGGLPGLSSYAVHRKDGRELDCGTGAILTLGDPSEEVELVLSAGSGFGDPAERPDTMVAEDIRLGRISETAARDAYKSAARSENAA</sequence>
<dbReference type="InterPro" id="IPR003692">
    <property type="entry name" value="Hydantoinase_B"/>
</dbReference>
<dbReference type="InterPro" id="IPR049517">
    <property type="entry name" value="ACX-like_C"/>
</dbReference>
<evidence type="ECO:0000259" key="5">
    <source>
        <dbReference type="Pfam" id="PF19278"/>
    </source>
</evidence>
<dbReference type="InterPro" id="IPR043129">
    <property type="entry name" value="ATPase_NBD"/>
</dbReference>
<comment type="caution">
    <text evidence="6">The sequence shown here is derived from an EMBL/GenBank/DDBJ whole genome shotgun (WGS) entry which is preliminary data.</text>
</comment>
<evidence type="ECO:0000313" key="7">
    <source>
        <dbReference type="Proteomes" id="UP000244069"/>
    </source>
</evidence>
<organism evidence="6 7">
    <name type="scientific">Allosediminivita pacifica</name>
    <dbReference type="NCBI Taxonomy" id="1267769"/>
    <lineage>
        <taxon>Bacteria</taxon>
        <taxon>Pseudomonadati</taxon>
        <taxon>Pseudomonadota</taxon>
        <taxon>Alphaproteobacteria</taxon>
        <taxon>Rhodobacterales</taxon>
        <taxon>Paracoccaceae</taxon>
        <taxon>Allosediminivita</taxon>
    </lineage>
</organism>
<dbReference type="InterPro" id="IPR045079">
    <property type="entry name" value="Oxoprolinase-like"/>
</dbReference>
<dbReference type="GO" id="GO:0005829">
    <property type="term" value="C:cytosol"/>
    <property type="evidence" value="ECO:0007669"/>
    <property type="project" value="TreeGrafter"/>
</dbReference>
<proteinExistence type="inferred from homology"/>
<dbReference type="InterPro" id="IPR002821">
    <property type="entry name" value="Hydantoinase_A"/>
</dbReference>
<dbReference type="InterPro" id="IPR008040">
    <property type="entry name" value="Hydant_A_N"/>
</dbReference>
<accession>A0A2T6ACK7</accession>
<gene>
    <name evidence="6" type="ORF">C8N44_12831</name>
</gene>
<reference evidence="6 7" key="1">
    <citation type="submission" date="2018-04" db="EMBL/GenBank/DDBJ databases">
        <title>Genomic Encyclopedia of Archaeal and Bacterial Type Strains, Phase II (KMG-II): from individual species to whole genera.</title>
        <authorList>
            <person name="Goeker M."/>
        </authorList>
    </citation>
    <scope>NUCLEOTIDE SEQUENCE [LARGE SCALE GENOMIC DNA]</scope>
    <source>
        <strain evidence="6 7">DSM 29329</strain>
    </source>
</reference>
<evidence type="ECO:0000259" key="4">
    <source>
        <dbReference type="Pfam" id="PF05378"/>
    </source>
</evidence>
<feature type="domain" description="Hydantoinase A/oxoprolinase" evidence="2">
    <location>
        <begin position="204"/>
        <end position="497"/>
    </location>
</feature>
<dbReference type="OrthoDB" id="9759608at2"/>
<evidence type="ECO:0000259" key="2">
    <source>
        <dbReference type="Pfam" id="PF01968"/>
    </source>
</evidence>
<protein>
    <submittedName>
        <fullName evidence="6">5-oxoprolinase (ATP-hydrolysing)/N-methylhydantoinase A</fullName>
    </submittedName>
</protein>
<evidence type="ECO:0000256" key="1">
    <source>
        <dbReference type="ARBA" id="ARBA00010403"/>
    </source>
</evidence>
<dbReference type="Pfam" id="PF05378">
    <property type="entry name" value="Hydant_A_N"/>
    <property type="match status" value="1"/>
</dbReference>